<proteinExistence type="inferred from homology"/>
<protein>
    <submittedName>
        <fullName evidence="4">SDR family oxidoreductase</fullName>
    </submittedName>
</protein>
<dbReference type="CDD" id="cd05374">
    <property type="entry name" value="17beta-HSD-like_SDR_c"/>
    <property type="match status" value="1"/>
</dbReference>
<keyword evidence="2" id="KW-0560">Oxidoreductase</keyword>
<dbReference type="PANTHER" id="PTHR43976">
    <property type="entry name" value="SHORT CHAIN DEHYDROGENASE"/>
    <property type="match status" value="1"/>
</dbReference>
<dbReference type="Proteomes" id="UP000774130">
    <property type="component" value="Unassembled WGS sequence"/>
</dbReference>
<keyword evidence="5" id="KW-1185">Reference proteome</keyword>
<gene>
    <name evidence="4" type="ORF">KUA55_14940</name>
</gene>
<dbReference type="Pfam" id="PF00106">
    <property type="entry name" value="adh_short"/>
    <property type="match status" value="1"/>
</dbReference>
<reference evidence="4 5" key="1">
    <citation type="submission" date="2021-06" db="EMBL/GenBank/DDBJ databases">
        <title>Enterococcus alishanensis sp. nov., a novel lactic acid bacterium isolated from fresh coffee beans.</title>
        <authorList>
            <person name="Chen Y.-S."/>
        </authorList>
    </citation>
    <scope>NUCLEOTIDE SEQUENCE [LARGE SCALE GENOMIC DNA]</scope>
    <source>
        <strain evidence="4 5">ALS3</strain>
    </source>
</reference>
<organism evidence="4 5">
    <name type="scientific">Enterococcus alishanensis</name>
    <dbReference type="NCBI Taxonomy" id="1303817"/>
    <lineage>
        <taxon>Bacteria</taxon>
        <taxon>Bacillati</taxon>
        <taxon>Bacillota</taxon>
        <taxon>Bacilli</taxon>
        <taxon>Lactobacillales</taxon>
        <taxon>Enterococcaceae</taxon>
        <taxon>Enterococcus</taxon>
    </lineage>
</organism>
<accession>A0ABS6TGF0</accession>
<dbReference type="NCBIfam" id="NF005065">
    <property type="entry name" value="PRK06482.1"/>
    <property type="match status" value="1"/>
</dbReference>
<dbReference type="PANTHER" id="PTHR43976:SF16">
    <property type="entry name" value="SHORT-CHAIN DEHYDROGENASE_REDUCTASE FAMILY PROTEIN"/>
    <property type="match status" value="1"/>
</dbReference>
<comment type="similarity">
    <text evidence="1">Belongs to the short-chain dehydrogenases/reductases (SDR) family.</text>
</comment>
<evidence type="ECO:0000256" key="1">
    <source>
        <dbReference type="ARBA" id="ARBA00006484"/>
    </source>
</evidence>
<name>A0ABS6TGF0_9ENTE</name>
<evidence type="ECO:0000256" key="2">
    <source>
        <dbReference type="ARBA" id="ARBA00023002"/>
    </source>
</evidence>
<dbReference type="EMBL" id="JAHUZB010000007">
    <property type="protein sequence ID" value="MBV7391975.1"/>
    <property type="molecule type" value="Genomic_DNA"/>
</dbReference>
<feature type="coiled-coil region" evidence="3">
    <location>
        <begin position="256"/>
        <end position="283"/>
    </location>
</feature>
<evidence type="ECO:0000313" key="5">
    <source>
        <dbReference type="Proteomes" id="UP000774130"/>
    </source>
</evidence>
<sequence>MCGILIGGIIMSKTWLITGVSSGFGLEMTKQLLEKGDTVVGTVRNDRNVKELMNKYPDTFFRKFLDVTDTKAVQALVQKVFDKLGQIDVIVSNAGYGLFGAAEELTDDEVDKILNTDLVGSIYLIRAVLPYFRKQGFGRIIQISSYGGQVAFAGNSMYHAAKWGIEGFVESVAQEMAPFNVGMTIVEPGGARTEFRYGSAQVANLMTEYNGNPAHAFLSMLDKNNGLAVGDPKKMVRRMIESVEVTPAPLRLMLGSQALNDTIKVLEKRIADFEAQRELAASTDIVE</sequence>
<evidence type="ECO:0000313" key="4">
    <source>
        <dbReference type="EMBL" id="MBV7391975.1"/>
    </source>
</evidence>
<comment type="caution">
    <text evidence="4">The sequence shown here is derived from an EMBL/GenBank/DDBJ whole genome shotgun (WGS) entry which is preliminary data.</text>
</comment>
<dbReference type="InterPro" id="IPR002347">
    <property type="entry name" value="SDR_fam"/>
</dbReference>
<keyword evidence="3" id="KW-0175">Coiled coil</keyword>
<dbReference type="InterPro" id="IPR051911">
    <property type="entry name" value="SDR_oxidoreductase"/>
</dbReference>
<evidence type="ECO:0000256" key="3">
    <source>
        <dbReference type="SAM" id="Coils"/>
    </source>
</evidence>